<feature type="region of interest" description="Disordered" evidence="1">
    <location>
        <begin position="60"/>
        <end position="92"/>
    </location>
</feature>
<comment type="caution">
    <text evidence="2">The sequence shown here is derived from an EMBL/GenBank/DDBJ whole genome shotgun (WGS) entry which is preliminary data.</text>
</comment>
<gene>
    <name evidence="2" type="ORF">HA333_08075</name>
</gene>
<evidence type="ECO:0000256" key="1">
    <source>
        <dbReference type="SAM" id="MobiDB-lite"/>
    </source>
</evidence>
<feature type="compositionally biased region" description="Polar residues" evidence="1">
    <location>
        <begin position="60"/>
        <end position="78"/>
    </location>
</feature>
<reference evidence="2" key="1">
    <citation type="journal article" date="2020" name="bioRxiv">
        <title>A rank-normalized archaeal taxonomy based on genome phylogeny resolves widespread incomplete and uneven classifications.</title>
        <authorList>
            <person name="Rinke C."/>
            <person name="Chuvochina M."/>
            <person name="Mussig A.J."/>
            <person name="Chaumeil P.-A."/>
            <person name="Waite D.W."/>
            <person name="Whitman W.B."/>
            <person name="Parks D.H."/>
            <person name="Hugenholtz P."/>
        </authorList>
    </citation>
    <scope>NUCLEOTIDE SEQUENCE</scope>
    <source>
        <strain evidence="2">UBA8839</strain>
    </source>
</reference>
<sequence>MRLWLILTSVVTIALVVAALLAGSQPAQITTIDAATTATGMTTTRGAPTVQPTITPSVTSATASSQAPAIESNPSTEVAPTVTPEARSGGNKSRVRQMGSLVLLKLPITPHGFERIYIAYKSVEMDYFKKPKRNDTVVKIYGFLNDEARREFAELSYNSSKGVVDFILSYPDTVTPDEFMKLVEELRRELPIGDVYFASRLEYAVLITRKNATVAEGPVADIIVLDDEDFKRLSLKYLGYEVDPCSNVILLPSDYGTMFTTGQVVEAFIPLAWYGVRSSAARAFLQANILFEIRLLNISAFEADGYIGKCFAESFVDVPPYKTYAIVEVPEKAARYVHYKNWEYRYEIALQHPERLTRAFRESNVTRYINWYRERLDSVRKTLQELKAEIGLN</sequence>
<accession>A0A832WF27</accession>
<evidence type="ECO:0000313" key="3">
    <source>
        <dbReference type="Proteomes" id="UP000651120"/>
    </source>
</evidence>
<dbReference type="AlphaFoldDB" id="A0A832WF27"/>
<organism evidence="2 3">
    <name type="scientific">Pyrobaculum aerophilum</name>
    <dbReference type="NCBI Taxonomy" id="13773"/>
    <lineage>
        <taxon>Archaea</taxon>
        <taxon>Thermoproteota</taxon>
        <taxon>Thermoprotei</taxon>
        <taxon>Thermoproteales</taxon>
        <taxon>Thermoproteaceae</taxon>
        <taxon>Pyrobaculum</taxon>
    </lineage>
</organism>
<dbReference type="GeneID" id="1463701"/>
<name>A0A832WF27_9CREN</name>
<dbReference type="EMBL" id="DUJP01000028">
    <property type="protein sequence ID" value="HII47381.1"/>
    <property type="molecule type" value="Genomic_DNA"/>
</dbReference>
<dbReference type="RefSeq" id="WP_011009006.1">
    <property type="nucleotide sequence ID" value="NZ_DUJP01000028.1"/>
</dbReference>
<proteinExistence type="predicted"/>
<protein>
    <submittedName>
        <fullName evidence="2">Uncharacterized protein</fullName>
    </submittedName>
</protein>
<dbReference type="Proteomes" id="UP000651120">
    <property type="component" value="Unassembled WGS sequence"/>
</dbReference>
<evidence type="ECO:0000313" key="2">
    <source>
        <dbReference type="EMBL" id="HII47381.1"/>
    </source>
</evidence>